<gene>
    <name evidence="1" type="ORF">LAZ67_20001369</name>
</gene>
<sequence>MRPLPQEVFVSCAPIRRTCWLFKVPGIRTKGDRKVHPMAPNTIALGIRPSWKLNRHEQQYCGAINRNPSRLQFYHSQTQKRAVVVEAEWKAWECPYTKNEDTVALRKFREQIKVELGAKDGDRRFLTDYVVDEEDLGYNRRERTQMVNGQLNLNAVARRSKMTHVKGGQKLKQHTKQSIIYSTILCRTIGNREDIGRKGAEHLERRIRDTKALLKACSTFAECRSKANA</sequence>
<evidence type="ECO:0000313" key="2">
    <source>
        <dbReference type="Proteomes" id="UP001235939"/>
    </source>
</evidence>
<accession>A0ABY6LK33</accession>
<reference evidence="1 2" key="1">
    <citation type="submission" date="2022-01" db="EMBL/GenBank/DDBJ databases">
        <title>A chromosomal length assembly of Cordylochernes scorpioides.</title>
        <authorList>
            <person name="Zeh D."/>
            <person name="Zeh J."/>
        </authorList>
    </citation>
    <scope>NUCLEOTIDE SEQUENCE [LARGE SCALE GENOMIC DNA]</scope>
    <source>
        <strain evidence="1">IN4F17</strain>
        <tissue evidence="1">Whole Body</tissue>
    </source>
</reference>
<protein>
    <submittedName>
        <fullName evidence="1">Uncharacterized protein</fullName>
    </submittedName>
</protein>
<dbReference type="EMBL" id="CP092882">
    <property type="protein sequence ID" value="UYV81501.1"/>
    <property type="molecule type" value="Genomic_DNA"/>
</dbReference>
<name>A0ABY6LK33_9ARAC</name>
<keyword evidence="2" id="KW-1185">Reference proteome</keyword>
<dbReference type="Proteomes" id="UP001235939">
    <property type="component" value="Chromosome 20"/>
</dbReference>
<organism evidence="1 2">
    <name type="scientific">Cordylochernes scorpioides</name>
    <dbReference type="NCBI Taxonomy" id="51811"/>
    <lineage>
        <taxon>Eukaryota</taxon>
        <taxon>Metazoa</taxon>
        <taxon>Ecdysozoa</taxon>
        <taxon>Arthropoda</taxon>
        <taxon>Chelicerata</taxon>
        <taxon>Arachnida</taxon>
        <taxon>Pseudoscorpiones</taxon>
        <taxon>Cheliferoidea</taxon>
        <taxon>Chernetidae</taxon>
        <taxon>Cordylochernes</taxon>
    </lineage>
</organism>
<evidence type="ECO:0000313" key="1">
    <source>
        <dbReference type="EMBL" id="UYV81501.1"/>
    </source>
</evidence>
<proteinExistence type="predicted"/>